<dbReference type="InterPro" id="IPR036291">
    <property type="entry name" value="NAD(P)-bd_dom_sf"/>
</dbReference>
<accession>F2K1P0</accession>
<organism evidence="3 4">
    <name type="scientific">Marinomonas mediterranea (strain ATCC 700492 / JCM 21426 / NBRC 103028 / MMB-1)</name>
    <dbReference type="NCBI Taxonomy" id="717774"/>
    <lineage>
        <taxon>Bacteria</taxon>
        <taxon>Pseudomonadati</taxon>
        <taxon>Pseudomonadota</taxon>
        <taxon>Gammaproteobacteria</taxon>
        <taxon>Oceanospirillales</taxon>
        <taxon>Oceanospirillaceae</taxon>
        <taxon>Marinomonas</taxon>
    </lineage>
</organism>
<protein>
    <submittedName>
        <fullName evidence="3">NADP oxidoreductase coenzyme F420-dependent</fullName>
    </submittedName>
</protein>
<dbReference type="RefSeq" id="WP_013663276.1">
    <property type="nucleotide sequence ID" value="NC_015276.1"/>
</dbReference>
<gene>
    <name evidence="3" type="ordered locus">Marme_4175</name>
</gene>
<evidence type="ECO:0000256" key="1">
    <source>
        <dbReference type="ARBA" id="ARBA00023002"/>
    </source>
</evidence>
<dbReference type="Proteomes" id="UP000001062">
    <property type="component" value="Chromosome"/>
</dbReference>
<dbReference type="HOGENOM" id="CLU_076368_0_2_6"/>
<evidence type="ECO:0000313" key="3">
    <source>
        <dbReference type="EMBL" id="ADZ93374.1"/>
    </source>
</evidence>
<dbReference type="PATRIC" id="fig|717774.3.peg.4324"/>
<dbReference type="eggNOG" id="COG2085">
    <property type="taxonomic scope" value="Bacteria"/>
</dbReference>
<keyword evidence="1" id="KW-0560">Oxidoreductase</keyword>
<proteinExistence type="predicted"/>
<reference evidence="3 4" key="1">
    <citation type="journal article" date="2012" name="Stand. Genomic Sci.">
        <title>Complete genome sequence of the melanogenic marine bacterium Marinomonas mediterranea type strain (MMB-1(T)).</title>
        <authorList>
            <person name="Lucas-Elio P."/>
            <person name="Goodwin L."/>
            <person name="Woyke T."/>
            <person name="Pitluck S."/>
            <person name="Nolan M."/>
            <person name="Kyrpides N.C."/>
            <person name="Detter J.C."/>
            <person name="Copeland A."/>
            <person name="Teshima H."/>
            <person name="Bruce D."/>
            <person name="Detter C."/>
            <person name="Tapia R."/>
            <person name="Han S."/>
            <person name="Land M.L."/>
            <person name="Ivanova N."/>
            <person name="Mikhailova N."/>
            <person name="Johnston A.W."/>
            <person name="Sanchez-Amat A."/>
        </authorList>
    </citation>
    <scope>NUCLEOTIDE SEQUENCE [LARGE SCALE GENOMIC DNA]</scope>
    <source>
        <strain evidence="4">ATCC 700492 / JCM 21426 / NBRC 103028 / MMB-1</strain>
    </source>
</reference>
<dbReference type="GO" id="GO:0016491">
    <property type="term" value="F:oxidoreductase activity"/>
    <property type="evidence" value="ECO:0007669"/>
    <property type="project" value="UniProtKB-KW"/>
</dbReference>
<keyword evidence="4" id="KW-1185">Reference proteome</keyword>
<evidence type="ECO:0000259" key="2">
    <source>
        <dbReference type="Pfam" id="PF03807"/>
    </source>
</evidence>
<dbReference type="EMBL" id="CP002583">
    <property type="protein sequence ID" value="ADZ93374.1"/>
    <property type="molecule type" value="Genomic_DNA"/>
</dbReference>
<dbReference type="KEGG" id="mme:Marme_4175"/>
<sequence length="226" mass="24580">MNIGIIGAGPMGQVLTQHAINAGHKVMLSNSRSADSLTRVADALLCDVGSAEQASEFGEIVIIAVPLHAYDKLPKASLKGKIVVDLLNYFPNRDGAIPDLLNEKTTTSEMLSSFLDGAIVVKAFNSITVQDLAHDARPGPSDQERRAIPVASDDPQAKTKIMNLIEAFGFDSVDAGVLSDSWKFERYRPVYCCSLHKETMESLLASTTRETKVRDGHWIQNRQALA</sequence>
<dbReference type="InterPro" id="IPR051267">
    <property type="entry name" value="STEAP_metalloreductase"/>
</dbReference>
<dbReference type="PANTHER" id="PTHR14239">
    <property type="entry name" value="DUDULIN-RELATED"/>
    <property type="match status" value="1"/>
</dbReference>
<name>F2K1P0_MARM1</name>
<dbReference type="OrthoDB" id="1523398at2"/>
<dbReference type="Pfam" id="PF03807">
    <property type="entry name" value="F420_oxidored"/>
    <property type="match status" value="1"/>
</dbReference>
<dbReference type="SUPFAM" id="SSF51735">
    <property type="entry name" value="NAD(P)-binding Rossmann-fold domains"/>
    <property type="match status" value="1"/>
</dbReference>
<dbReference type="Gene3D" id="3.40.50.720">
    <property type="entry name" value="NAD(P)-binding Rossmann-like Domain"/>
    <property type="match status" value="1"/>
</dbReference>
<evidence type="ECO:0000313" key="4">
    <source>
        <dbReference type="Proteomes" id="UP000001062"/>
    </source>
</evidence>
<dbReference type="AlphaFoldDB" id="F2K1P0"/>
<dbReference type="InterPro" id="IPR028939">
    <property type="entry name" value="P5C_Rdtase_cat_N"/>
</dbReference>
<feature type="domain" description="Pyrroline-5-carboxylate reductase catalytic N-terminal" evidence="2">
    <location>
        <begin position="3"/>
        <end position="89"/>
    </location>
</feature>